<dbReference type="PRINTS" id="PR00926">
    <property type="entry name" value="MITOCARRIER"/>
</dbReference>
<comment type="subunit">
    <text evidence="17">Monomer.</text>
</comment>
<evidence type="ECO:0000256" key="7">
    <source>
        <dbReference type="ARBA" id="ARBA00022737"/>
    </source>
</evidence>
<evidence type="ECO:0000313" key="18">
    <source>
        <dbReference type="EMBL" id="CAL4163010.1"/>
    </source>
</evidence>
<dbReference type="PRINTS" id="PR00927">
    <property type="entry name" value="ADPTRNSLCASE"/>
</dbReference>
<feature type="repeat" description="Solcar" evidence="15">
    <location>
        <begin position="175"/>
        <end position="264"/>
    </location>
</feature>
<dbReference type="GO" id="GO:1990544">
    <property type="term" value="P:mitochondrial ATP transmembrane transport"/>
    <property type="evidence" value="ECO:0007669"/>
    <property type="project" value="InterPro"/>
</dbReference>
<comment type="caution">
    <text evidence="18">The sequence shown here is derived from an EMBL/GenBank/DDBJ whole genome shotgun (WGS) entry which is preliminary data.</text>
</comment>
<feature type="transmembrane region" description="Helical" evidence="17">
    <location>
        <begin position="177"/>
        <end position="198"/>
    </location>
</feature>
<dbReference type="InterPro" id="IPR023395">
    <property type="entry name" value="MCP_dom_sf"/>
</dbReference>
<dbReference type="AlphaFoldDB" id="A0AAV2S6N4"/>
<evidence type="ECO:0000256" key="3">
    <source>
        <dbReference type="ARBA" id="ARBA00022448"/>
    </source>
</evidence>
<keyword evidence="13 15" id="KW-0472">Membrane</keyword>
<proteinExistence type="inferred from homology"/>
<name>A0AAV2S6N4_MEGNR</name>
<dbReference type="InterPro" id="IPR002113">
    <property type="entry name" value="ADT_euk_type"/>
</dbReference>
<comment type="catalytic activity">
    <reaction evidence="14">
        <text>ADP(in) + ATP(out) = ADP(out) + ATP(in)</text>
        <dbReference type="Rhea" id="RHEA:34999"/>
        <dbReference type="ChEBI" id="CHEBI:30616"/>
        <dbReference type="ChEBI" id="CHEBI:456216"/>
    </reaction>
</comment>
<evidence type="ECO:0000256" key="1">
    <source>
        <dbReference type="ARBA" id="ARBA00004448"/>
    </source>
</evidence>
<dbReference type="GO" id="GO:1901029">
    <property type="term" value="P:negative regulation of mitochondrial outer membrane permeabilization involved in apoptotic signaling pathway"/>
    <property type="evidence" value="ECO:0007669"/>
    <property type="project" value="TreeGrafter"/>
</dbReference>
<reference evidence="18 19" key="1">
    <citation type="submission" date="2024-05" db="EMBL/GenBank/DDBJ databases">
        <authorList>
            <person name="Wallberg A."/>
        </authorList>
    </citation>
    <scope>NUCLEOTIDE SEQUENCE [LARGE SCALE GENOMIC DNA]</scope>
</reference>
<dbReference type="PROSITE" id="PS50920">
    <property type="entry name" value="SOLCAR"/>
    <property type="match status" value="3"/>
</dbReference>
<protein>
    <recommendedName>
        <fullName evidence="17">ADP/ATP translocase</fullName>
    </recommendedName>
    <alternativeName>
        <fullName evidence="17">ADP,ATP carrier protein</fullName>
    </alternativeName>
</protein>
<keyword evidence="6 15" id="KW-0812">Transmembrane</keyword>
<evidence type="ECO:0000256" key="9">
    <source>
        <dbReference type="ARBA" id="ARBA00022799"/>
    </source>
</evidence>
<comment type="subcellular location">
    <subcellularLocation>
        <location evidence="17">Membrane</location>
        <topology evidence="17">Multi-pass membrane protein</topology>
    </subcellularLocation>
    <subcellularLocation>
        <location evidence="1">Mitochondrion inner membrane</location>
        <topology evidence="1">Multi-pass membrane protein</topology>
    </subcellularLocation>
</comment>
<keyword evidence="19" id="KW-1185">Reference proteome</keyword>
<dbReference type="GO" id="GO:0005471">
    <property type="term" value="F:ATP:ADP antiporter activity"/>
    <property type="evidence" value="ECO:0007669"/>
    <property type="project" value="UniProtKB-UniRule"/>
</dbReference>
<dbReference type="PANTHER" id="PTHR45635:SF32">
    <property type="entry name" value="ADP_ATP TRANSLOCASE 1"/>
    <property type="match status" value="1"/>
</dbReference>
<dbReference type="PANTHER" id="PTHR45635">
    <property type="entry name" value="ADP,ATP CARRIER PROTEIN 1-RELATED-RELATED"/>
    <property type="match status" value="1"/>
</dbReference>
<evidence type="ECO:0000256" key="8">
    <source>
        <dbReference type="ARBA" id="ARBA00022792"/>
    </source>
</evidence>
<feature type="transmembrane region" description="Helical" evidence="17">
    <location>
        <begin position="142"/>
        <end position="165"/>
    </location>
</feature>
<keyword evidence="12" id="KW-0496">Mitochondrion</keyword>
<dbReference type="InterPro" id="IPR018108">
    <property type="entry name" value="MCP_transmembrane"/>
</dbReference>
<comment type="similarity">
    <text evidence="2 16">Belongs to the mitochondrial carrier (TC 2.A.29) family.</text>
</comment>
<dbReference type="InterPro" id="IPR002067">
    <property type="entry name" value="MCP"/>
</dbReference>
<evidence type="ECO:0000256" key="16">
    <source>
        <dbReference type="RuleBase" id="RU000488"/>
    </source>
</evidence>
<sequence>QVKILLQMQGVSMQIPEAQRYKGMIDCFLRIPKEQGFLTLWRGNLGTIVAKFPGEIISFATKDIYKDIFMKNVDQKSQYWRSLFGNLAVGSAAGATSLGVTYPLSFTRTRLAADVGKGVAERQFQGHVDCIKNIFKSDGIRGLYKGFGTSILGIMVYRGVYFGLYDFAKAQTSINSVLSSFGLGMGVTITAGIISYPLDTVRVRLVMQSGRKVEEILYKNTYECFKKMLIQEGPRSLYYGLLPTLIKGSFGGLILVIYDKLSKRKEWGFYK</sequence>
<evidence type="ECO:0000256" key="15">
    <source>
        <dbReference type="PROSITE-ProRule" id="PRU00282"/>
    </source>
</evidence>
<evidence type="ECO:0000256" key="13">
    <source>
        <dbReference type="ARBA" id="ARBA00023136"/>
    </source>
</evidence>
<dbReference type="Gene3D" id="1.50.40.10">
    <property type="entry name" value="Mitochondrial carrier domain"/>
    <property type="match status" value="1"/>
</dbReference>
<dbReference type="GO" id="GO:0005743">
    <property type="term" value="C:mitochondrial inner membrane"/>
    <property type="evidence" value="ECO:0007669"/>
    <property type="project" value="UniProtKB-SubCell"/>
</dbReference>
<feature type="transmembrane region" description="Helical" evidence="17">
    <location>
        <begin position="236"/>
        <end position="258"/>
    </location>
</feature>
<dbReference type="GO" id="GO:0140021">
    <property type="term" value="P:mitochondrial ADP transmembrane transport"/>
    <property type="evidence" value="ECO:0007669"/>
    <property type="project" value="InterPro"/>
</dbReference>
<dbReference type="SUPFAM" id="SSF103506">
    <property type="entry name" value="Mitochondrial carrier"/>
    <property type="match status" value="1"/>
</dbReference>
<evidence type="ECO:0000313" key="19">
    <source>
        <dbReference type="Proteomes" id="UP001497623"/>
    </source>
</evidence>
<keyword evidence="9" id="KW-0702">S-nitrosylation</keyword>
<evidence type="ECO:0000256" key="5">
    <source>
        <dbReference type="ARBA" id="ARBA00022553"/>
    </source>
</evidence>
<evidence type="ECO:0000256" key="2">
    <source>
        <dbReference type="ARBA" id="ARBA00006375"/>
    </source>
</evidence>
<evidence type="ECO:0000256" key="17">
    <source>
        <dbReference type="RuleBase" id="RU368008"/>
    </source>
</evidence>
<dbReference type="EMBL" id="CAXKWB010045913">
    <property type="protein sequence ID" value="CAL4163010.1"/>
    <property type="molecule type" value="Genomic_DNA"/>
</dbReference>
<organism evidence="18 19">
    <name type="scientific">Meganyctiphanes norvegica</name>
    <name type="common">Northern krill</name>
    <name type="synonym">Thysanopoda norvegica</name>
    <dbReference type="NCBI Taxonomy" id="48144"/>
    <lineage>
        <taxon>Eukaryota</taxon>
        <taxon>Metazoa</taxon>
        <taxon>Ecdysozoa</taxon>
        <taxon>Arthropoda</taxon>
        <taxon>Crustacea</taxon>
        <taxon>Multicrustacea</taxon>
        <taxon>Malacostraca</taxon>
        <taxon>Eumalacostraca</taxon>
        <taxon>Eucarida</taxon>
        <taxon>Euphausiacea</taxon>
        <taxon>Euphausiidae</taxon>
        <taxon>Meganyctiphanes</taxon>
    </lineage>
</organism>
<keyword evidence="4" id="KW-0488">Methylation</keyword>
<keyword evidence="7" id="KW-0677">Repeat</keyword>
<evidence type="ECO:0000256" key="10">
    <source>
        <dbReference type="ARBA" id="ARBA00022989"/>
    </source>
</evidence>
<feature type="repeat" description="Solcar" evidence="15">
    <location>
        <begin position="1"/>
        <end position="68"/>
    </location>
</feature>
<evidence type="ECO:0000256" key="4">
    <source>
        <dbReference type="ARBA" id="ARBA00022481"/>
    </source>
</evidence>
<keyword evidence="11" id="KW-0007">Acetylation</keyword>
<feature type="repeat" description="Solcar" evidence="15">
    <location>
        <begin position="81"/>
        <end position="171"/>
    </location>
</feature>
<dbReference type="Proteomes" id="UP001497623">
    <property type="component" value="Unassembled WGS sequence"/>
</dbReference>
<comment type="caution">
    <text evidence="17">Lacks conserved residue(s) required for the propagation of feature annotation.</text>
</comment>
<keyword evidence="8" id="KW-0999">Mitochondrion inner membrane</keyword>
<gene>
    <name evidence="18" type="ORF">MNOR_LOCUS32913</name>
</gene>
<evidence type="ECO:0000256" key="14">
    <source>
        <dbReference type="ARBA" id="ARBA00024537"/>
    </source>
</evidence>
<keyword evidence="5" id="KW-0597">Phosphoprotein</keyword>
<accession>A0AAV2S6N4</accession>
<comment type="function">
    <text evidence="17">Catalyzes the exchange of ADP and ATP across the membrane.</text>
</comment>
<keyword evidence="10 17" id="KW-1133">Transmembrane helix</keyword>
<evidence type="ECO:0000256" key="11">
    <source>
        <dbReference type="ARBA" id="ARBA00022990"/>
    </source>
</evidence>
<feature type="non-terminal residue" evidence="18">
    <location>
        <position position="1"/>
    </location>
</feature>
<keyword evidence="3 16" id="KW-0813">Transport</keyword>
<evidence type="ECO:0000256" key="12">
    <source>
        <dbReference type="ARBA" id="ARBA00023128"/>
    </source>
</evidence>
<dbReference type="Pfam" id="PF00153">
    <property type="entry name" value="Mito_carr"/>
    <property type="match status" value="3"/>
</dbReference>
<evidence type="ECO:0000256" key="6">
    <source>
        <dbReference type="ARBA" id="ARBA00022692"/>
    </source>
</evidence>